<dbReference type="InterPro" id="IPR043202">
    <property type="entry name" value="Band-7_stomatin-like"/>
</dbReference>
<organism evidence="6">
    <name type="scientific">Spodoptera frugiperda</name>
    <name type="common">Fall armyworm</name>
    <dbReference type="NCBI Taxonomy" id="7108"/>
    <lineage>
        <taxon>Eukaryota</taxon>
        <taxon>Metazoa</taxon>
        <taxon>Ecdysozoa</taxon>
        <taxon>Arthropoda</taxon>
        <taxon>Hexapoda</taxon>
        <taxon>Insecta</taxon>
        <taxon>Pterygota</taxon>
        <taxon>Neoptera</taxon>
        <taxon>Endopterygota</taxon>
        <taxon>Lepidoptera</taxon>
        <taxon>Glossata</taxon>
        <taxon>Ditrysia</taxon>
        <taxon>Noctuoidea</taxon>
        <taxon>Noctuidae</taxon>
        <taxon>Amphipyrinae</taxon>
        <taxon>Spodoptera</taxon>
    </lineage>
</organism>
<name>A0A2H1W1F3_SPOFR</name>
<dbReference type="PANTHER" id="PTHR10264">
    <property type="entry name" value="BAND 7 PROTEIN-RELATED"/>
    <property type="match status" value="1"/>
</dbReference>
<feature type="transmembrane region" description="Helical" evidence="4">
    <location>
        <begin position="318"/>
        <end position="342"/>
    </location>
</feature>
<dbReference type="Gene3D" id="6.10.250.2090">
    <property type="match status" value="2"/>
</dbReference>
<protein>
    <submittedName>
        <fullName evidence="6">SFRICE_002487</fullName>
    </submittedName>
</protein>
<comment type="similarity">
    <text evidence="2">Belongs to the band 7/mec-2 family.</text>
</comment>
<evidence type="ECO:0000256" key="2">
    <source>
        <dbReference type="ARBA" id="ARBA00008164"/>
    </source>
</evidence>
<keyword evidence="4" id="KW-0812">Transmembrane</keyword>
<dbReference type="GO" id="GO:0009898">
    <property type="term" value="C:cytoplasmic side of plasma membrane"/>
    <property type="evidence" value="ECO:0007669"/>
    <property type="project" value="UniProtKB-ARBA"/>
</dbReference>
<dbReference type="FunFam" id="3.30.479.30:FF:000002">
    <property type="entry name" value="band 7 protein AGAP004871"/>
    <property type="match status" value="1"/>
</dbReference>
<keyword evidence="3 4" id="KW-0472">Membrane</keyword>
<sequence length="580" mass="65626">MRLTFREPLYHMDFGCYDKDSGEVECYLEIHCDTGTSCAITIQMPNPEAVGCIERFATFLSFLLVIITFPFSLFECFKVVQEFERAVIFRLGRLRKGGARGPGLFFVLPCIDTYRKVDLRTVSFDVPPQEVLTRDSVTVAVDAVVYYRIKEPLNAVVRVADYSASTRLLAATTLRNVLGMRDLAQLLSDREAISHMMQASLDEATDPWGVEVERVEIKDVRLPVQLQRAMAAEAEADREARAKIIAAEGEIKASKALKEASLVMIDNPMALQLRYLQSLSSISAEKNSTIIFPFPMDFLKTFLGGPGPKYSKESRKEVFFRILAVITIILFPISLLICFRVVKQYKRAVIMRFGRIRIDSPAGPGIIWVIPCTDDIQMMDLRTQSFNLPPQEILTKDSVTVTVDAVVYFHIRKPLHCILNIQNNQYATELITVATLRNILGQHSLYNLLTRRESISYKCRTEIDKTTSKWGVVIERVEIKDVFLPFELQKAMAAEAEGTRIAKAKVIESEGEIKAAENLKEASQMMMENPHIMLLRYLQTLSSLASNNSATIFFPFPMDLPVARADLIYRKTDPICKNIL</sequence>
<dbReference type="AlphaFoldDB" id="A0A2H1W1F3"/>
<evidence type="ECO:0000313" key="6">
    <source>
        <dbReference type="EMBL" id="SOQ46857.1"/>
    </source>
</evidence>
<dbReference type="InterPro" id="IPR036013">
    <property type="entry name" value="Band_7/SPFH_dom_sf"/>
</dbReference>
<dbReference type="Gene3D" id="3.30.479.30">
    <property type="entry name" value="Band 7 domain"/>
    <property type="match status" value="2"/>
</dbReference>
<feature type="domain" description="Band 7" evidence="5">
    <location>
        <begin position="75"/>
        <end position="234"/>
    </location>
</feature>
<dbReference type="SMART" id="SM00244">
    <property type="entry name" value="PHB"/>
    <property type="match status" value="2"/>
</dbReference>
<proteinExistence type="inferred from homology"/>
<dbReference type="InterPro" id="IPR001972">
    <property type="entry name" value="Stomatin_HflK_fam"/>
</dbReference>
<accession>A0A2H1W1F3</accession>
<reference evidence="6" key="1">
    <citation type="submission" date="2016-07" db="EMBL/GenBank/DDBJ databases">
        <authorList>
            <person name="Bretaudeau A."/>
        </authorList>
    </citation>
    <scope>NUCLEOTIDE SEQUENCE</scope>
    <source>
        <strain evidence="6">Rice</strain>
        <tissue evidence="6">Whole body</tissue>
    </source>
</reference>
<evidence type="ECO:0000256" key="3">
    <source>
        <dbReference type="ARBA" id="ARBA00023136"/>
    </source>
</evidence>
<dbReference type="InterPro" id="IPR001107">
    <property type="entry name" value="Band_7"/>
</dbReference>
<keyword evidence="4" id="KW-1133">Transmembrane helix</keyword>
<dbReference type="PRINTS" id="PR00721">
    <property type="entry name" value="STOMATIN"/>
</dbReference>
<evidence type="ECO:0000256" key="1">
    <source>
        <dbReference type="ARBA" id="ARBA00004370"/>
    </source>
</evidence>
<dbReference type="PANTHER" id="PTHR10264:SF19">
    <property type="entry name" value="AT06885P-RELATED"/>
    <property type="match status" value="1"/>
</dbReference>
<dbReference type="Pfam" id="PF01145">
    <property type="entry name" value="Band_7"/>
    <property type="match status" value="2"/>
</dbReference>
<dbReference type="FunFam" id="3.30.479.30:FF:000004">
    <property type="entry name" value="Putative membrane protease family, stomatin"/>
    <property type="match status" value="1"/>
</dbReference>
<comment type="subcellular location">
    <subcellularLocation>
        <location evidence="1">Membrane</location>
    </subcellularLocation>
</comment>
<evidence type="ECO:0000259" key="5">
    <source>
        <dbReference type="SMART" id="SM00244"/>
    </source>
</evidence>
<dbReference type="SUPFAM" id="SSF117892">
    <property type="entry name" value="Band 7/SPFH domain"/>
    <property type="match status" value="2"/>
</dbReference>
<gene>
    <name evidence="6" type="ORF">SFRICE_002487</name>
</gene>
<dbReference type="EMBL" id="ODYU01005723">
    <property type="protein sequence ID" value="SOQ46857.1"/>
    <property type="molecule type" value="Genomic_DNA"/>
</dbReference>
<evidence type="ECO:0000256" key="4">
    <source>
        <dbReference type="SAM" id="Phobius"/>
    </source>
</evidence>
<feature type="domain" description="Band 7" evidence="5">
    <location>
        <begin position="337"/>
        <end position="496"/>
    </location>
</feature>